<gene>
    <name evidence="2" type="ORF">NDU88_004545</name>
</gene>
<protein>
    <recommendedName>
        <fullName evidence="4">Basic proline-rich protein-like</fullName>
    </recommendedName>
</protein>
<keyword evidence="3" id="KW-1185">Reference proteome</keyword>
<dbReference type="EMBL" id="JANPWB010000005">
    <property type="protein sequence ID" value="KAJ1187775.1"/>
    <property type="molecule type" value="Genomic_DNA"/>
</dbReference>
<dbReference type="AlphaFoldDB" id="A0AAV7UFK6"/>
<sequence>MPLGLRSSATPPGFPTAPPGPGGPPDRPPPHPPPLSRQAAVPSICKSRPGPPTAHPSFHCRGGRSLPVYRLPSRRLLGPPAHSVQGQPATAGRSHSGQVWLSHLHSDPGGGESQFSAFRPGATTPLTSTCNHRHAAHQAPSRPPVAQGVRPDVTGASTSPHAARALNSTEHPWSPPGRGPLTGPLQAPTLLRQAAASLSGSAKAGCPGAASVLSRHPLGCRSYSGNLRACRHLHTAPTLPVTLPVSPRPARDQAGIIGGNL</sequence>
<dbReference type="Proteomes" id="UP001066276">
    <property type="component" value="Chromosome 3_1"/>
</dbReference>
<reference evidence="2" key="1">
    <citation type="journal article" date="2022" name="bioRxiv">
        <title>Sequencing and chromosome-scale assembly of the giantPleurodeles waltlgenome.</title>
        <authorList>
            <person name="Brown T."/>
            <person name="Elewa A."/>
            <person name="Iarovenko S."/>
            <person name="Subramanian E."/>
            <person name="Araus A.J."/>
            <person name="Petzold A."/>
            <person name="Susuki M."/>
            <person name="Suzuki K.-i.T."/>
            <person name="Hayashi T."/>
            <person name="Toyoda A."/>
            <person name="Oliveira C."/>
            <person name="Osipova E."/>
            <person name="Leigh N.D."/>
            <person name="Simon A."/>
            <person name="Yun M.H."/>
        </authorList>
    </citation>
    <scope>NUCLEOTIDE SEQUENCE</scope>
    <source>
        <strain evidence="2">20211129_DDA</strain>
        <tissue evidence="2">Liver</tissue>
    </source>
</reference>
<accession>A0AAV7UFK6</accession>
<feature type="compositionally biased region" description="Polar residues" evidence="1">
    <location>
        <begin position="84"/>
        <end position="99"/>
    </location>
</feature>
<feature type="region of interest" description="Disordered" evidence="1">
    <location>
        <begin position="1"/>
        <end position="178"/>
    </location>
</feature>
<feature type="compositionally biased region" description="Pro residues" evidence="1">
    <location>
        <begin position="12"/>
        <end position="35"/>
    </location>
</feature>
<feature type="compositionally biased region" description="Polar residues" evidence="1">
    <location>
        <begin position="155"/>
        <end position="171"/>
    </location>
</feature>
<evidence type="ECO:0000313" key="2">
    <source>
        <dbReference type="EMBL" id="KAJ1187775.1"/>
    </source>
</evidence>
<evidence type="ECO:0000313" key="3">
    <source>
        <dbReference type="Proteomes" id="UP001066276"/>
    </source>
</evidence>
<name>A0AAV7UFK6_PLEWA</name>
<proteinExistence type="predicted"/>
<evidence type="ECO:0000256" key="1">
    <source>
        <dbReference type="SAM" id="MobiDB-lite"/>
    </source>
</evidence>
<evidence type="ECO:0008006" key="4">
    <source>
        <dbReference type="Google" id="ProtNLM"/>
    </source>
</evidence>
<organism evidence="2 3">
    <name type="scientific">Pleurodeles waltl</name>
    <name type="common">Iberian ribbed newt</name>
    <dbReference type="NCBI Taxonomy" id="8319"/>
    <lineage>
        <taxon>Eukaryota</taxon>
        <taxon>Metazoa</taxon>
        <taxon>Chordata</taxon>
        <taxon>Craniata</taxon>
        <taxon>Vertebrata</taxon>
        <taxon>Euteleostomi</taxon>
        <taxon>Amphibia</taxon>
        <taxon>Batrachia</taxon>
        <taxon>Caudata</taxon>
        <taxon>Salamandroidea</taxon>
        <taxon>Salamandridae</taxon>
        <taxon>Pleurodelinae</taxon>
        <taxon>Pleurodeles</taxon>
    </lineage>
</organism>
<comment type="caution">
    <text evidence="2">The sequence shown here is derived from an EMBL/GenBank/DDBJ whole genome shotgun (WGS) entry which is preliminary data.</text>
</comment>